<name>A0AC34FEV7_9BILA</name>
<reference evidence="2" key="1">
    <citation type="submission" date="2022-11" db="UniProtKB">
        <authorList>
            <consortium name="WormBaseParasite"/>
        </authorList>
    </citation>
    <scope>IDENTIFICATION</scope>
</reference>
<dbReference type="Proteomes" id="UP000887579">
    <property type="component" value="Unplaced"/>
</dbReference>
<dbReference type="WBParaSite" id="ES5_v2.g15919.t1">
    <property type="protein sequence ID" value="ES5_v2.g15919.t1"/>
    <property type="gene ID" value="ES5_v2.g15919"/>
</dbReference>
<organism evidence="1 2">
    <name type="scientific">Panagrolaimus sp. ES5</name>
    <dbReference type="NCBI Taxonomy" id="591445"/>
    <lineage>
        <taxon>Eukaryota</taxon>
        <taxon>Metazoa</taxon>
        <taxon>Ecdysozoa</taxon>
        <taxon>Nematoda</taxon>
        <taxon>Chromadorea</taxon>
        <taxon>Rhabditida</taxon>
        <taxon>Tylenchina</taxon>
        <taxon>Panagrolaimomorpha</taxon>
        <taxon>Panagrolaimoidea</taxon>
        <taxon>Panagrolaimidae</taxon>
        <taxon>Panagrolaimus</taxon>
    </lineage>
</organism>
<sequence length="469" mass="53996">MEAMNYELVCPFETEWKFRKGDLIAIKDSEERYLNGKCFYSFNIPGLQYFVKIHPNGVSADENFGETWIGLFVNGSDERKTEAEFIISIESAEFCQSFNHVYEIDEGIGSTLCKTNEFFDLKHKYFVDGEITIKVNGIFKAERSFAPEISSPISMQWKISEEDMKNVAESGSGYLYSNKIRITSNVQYFLSICPNEKKNRKEPKSQIYLNVEAQYEKKIEAVFDFSIDSVNFNDGMQYIYDRSNKFMGYGTWCCSTEDLFNPSKGYIVDGFLTINLNGILIIHKKQHSKKYLSLNFVQNDQEKDFTIVVGDKEIKVHKQVLMDTSPVFSGMLESGMKESIENKMAIKDFPFEIVNVAIKLFYNLGVPRNFALEDILSLYQFADKYQINVITDLVENYLIKHISPLNVVQLIHFSTVFSVTKLHQSSVQFLVKCSKESTPVYGSESLGDRFLAMIFLNTLRPVVETEMNF</sequence>
<protein>
    <submittedName>
        <fullName evidence="2">BTB domain-containing protein</fullName>
    </submittedName>
</protein>
<proteinExistence type="predicted"/>
<evidence type="ECO:0000313" key="2">
    <source>
        <dbReference type="WBParaSite" id="ES5_v2.g15919.t1"/>
    </source>
</evidence>
<evidence type="ECO:0000313" key="1">
    <source>
        <dbReference type="Proteomes" id="UP000887579"/>
    </source>
</evidence>
<accession>A0AC34FEV7</accession>